<feature type="disulfide bond" evidence="11">
    <location>
        <begin position="118"/>
        <end position="127"/>
    </location>
</feature>
<dbReference type="PROSITE" id="PS50026">
    <property type="entry name" value="EGF_3"/>
    <property type="match status" value="20"/>
</dbReference>
<dbReference type="Gene3D" id="2.60.120.200">
    <property type="match status" value="3"/>
</dbReference>
<evidence type="ECO:0000313" key="16">
    <source>
        <dbReference type="Proteomes" id="UP000694621"/>
    </source>
</evidence>
<dbReference type="InterPro" id="IPR000742">
    <property type="entry name" value="EGF"/>
</dbReference>
<feature type="domain" description="EGF-like" evidence="14">
    <location>
        <begin position="1216"/>
        <end position="1251"/>
    </location>
</feature>
<feature type="domain" description="EGF-like" evidence="14">
    <location>
        <begin position="1293"/>
        <end position="1330"/>
    </location>
</feature>
<dbReference type="PANTHER" id="PTHR12916">
    <property type="entry name" value="CYTOCHROME C OXIDASE POLYPEPTIDE VIC-2"/>
    <property type="match status" value="1"/>
</dbReference>
<evidence type="ECO:0000259" key="13">
    <source>
        <dbReference type="PROSITE" id="PS50025"/>
    </source>
</evidence>
<organism evidence="15 16">
    <name type="scientific">Astyanax mexicanus</name>
    <name type="common">Blind cave fish</name>
    <name type="synonym">Astyanax fasciatus mexicanus</name>
    <dbReference type="NCBI Taxonomy" id="7994"/>
    <lineage>
        <taxon>Eukaryota</taxon>
        <taxon>Metazoa</taxon>
        <taxon>Chordata</taxon>
        <taxon>Craniata</taxon>
        <taxon>Vertebrata</taxon>
        <taxon>Euteleostomi</taxon>
        <taxon>Actinopterygii</taxon>
        <taxon>Neopterygii</taxon>
        <taxon>Teleostei</taxon>
        <taxon>Ostariophysi</taxon>
        <taxon>Characiformes</taxon>
        <taxon>Characoidei</taxon>
        <taxon>Acestrorhamphidae</taxon>
        <taxon>Acestrorhamphinae</taxon>
        <taxon>Astyanax</taxon>
    </lineage>
</organism>
<keyword evidence="3 12" id="KW-0812">Transmembrane</keyword>
<feature type="domain" description="EGF-like" evidence="14">
    <location>
        <begin position="722"/>
        <end position="758"/>
    </location>
</feature>
<feature type="domain" description="EGF-like" evidence="14">
    <location>
        <begin position="130"/>
        <end position="166"/>
    </location>
</feature>
<dbReference type="SMART" id="SM00282">
    <property type="entry name" value="LamG"/>
    <property type="match status" value="3"/>
</dbReference>
<feature type="domain" description="Laminin G" evidence="13">
    <location>
        <begin position="1003"/>
        <end position="1176"/>
    </location>
</feature>
<feature type="disulfide bond" evidence="11">
    <location>
        <begin position="1204"/>
        <end position="1213"/>
    </location>
</feature>
<dbReference type="FunFam" id="2.10.25.10:FF:000208">
    <property type="entry name" value="Crumbs 2, cell polarity complex component"/>
    <property type="match status" value="1"/>
</dbReference>
<dbReference type="GO" id="GO:0035282">
    <property type="term" value="P:segmentation"/>
    <property type="evidence" value="ECO:0007669"/>
    <property type="project" value="UniProtKB-ARBA"/>
</dbReference>
<feature type="transmembrane region" description="Helical" evidence="12">
    <location>
        <begin position="1378"/>
        <end position="1404"/>
    </location>
</feature>
<dbReference type="PROSITE" id="PS50025">
    <property type="entry name" value="LAM_G_DOMAIN"/>
    <property type="match status" value="3"/>
</dbReference>
<dbReference type="Proteomes" id="UP000694621">
    <property type="component" value="Unplaced"/>
</dbReference>
<dbReference type="FunFam" id="2.10.25.10:FF:000004">
    <property type="entry name" value="Neurogenic locus notch 1"/>
    <property type="match status" value="1"/>
</dbReference>
<dbReference type="SUPFAM" id="SSF49899">
    <property type="entry name" value="Concanavalin A-like lectins/glucanases"/>
    <property type="match status" value="3"/>
</dbReference>
<dbReference type="GO" id="GO:0005509">
    <property type="term" value="F:calcium ion binding"/>
    <property type="evidence" value="ECO:0007669"/>
    <property type="project" value="InterPro"/>
</dbReference>
<keyword evidence="2 11" id="KW-0245">EGF-like domain</keyword>
<dbReference type="GO" id="GO:1901222">
    <property type="term" value="P:regulation of non-canonical NF-kappaB signal transduction"/>
    <property type="evidence" value="ECO:0007669"/>
    <property type="project" value="UniProtKB-ARBA"/>
</dbReference>
<evidence type="ECO:0000256" key="4">
    <source>
        <dbReference type="ARBA" id="ARBA00022729"/>
    </source>
</evidence>
<feature type="disulfide bond" evidence="11">
    <location>
        <begin position="194"/>
        <end position="203"/>
    </location>
</feature>
<feature type="domain" description="EGF-like" evidence="14">
    <location>
        <begin position="282"/>
        <end position="319"/>
    </location>
</feature>
<dbReference type="PROSITE" id="PS01186">
    <property type="entry name" value="EGF_2"/>
    <property type="match status" value="13"/>
</dbReference>
<dbReference type="GO" id="GO:0051240">
    <property type="term" value="P:positive regulation of multicellular organismal process"/>
    <property type="evidence" value="ECO:0007669"/>
    <property type="project" value="UniProtKB-ARBA"/>
</dbReference>
<feature type="disulfide bond" evidence="11">
    <location>
        <begin position="443"/>
        <end position="452"/>
    </location>
</feature>
<dbReference type="CDD" id="cd00054">
    <property type="entry name" value="EGF_CA"/>
    <property type="match status" value="14"/>
</dbReference>
<comment type="caution">
    <text evidence="11">Lacks conserved residue(s) required for the propagation of feature annotation.</text>
</comment>
<dbReference type="FunFam" id="2.10.25.10:FF:000122">
    <property type="entry name" value="Protein crumbs homolog 2"/>
    <property type="match status" value="2"/>
</dbReference>
<dbReference type="GO" id="GO:0051241">
    <property type="term" value="P:negative regulation of multicellular organismal process"/>
    <property type="evidence" value="ECO:0007669"/>
    <property type="project" value="UniProtKB-ARBA"/>
</dbReference>
<evidence type="ECO:0000313" key="15">
    <source>
        <dbReference type="Ensembl" id="ENSAMXP00005000597.1"/>
    </source>
</evidence>
<dbReference type="CDD" id="cd00110">
    <property type="entry name" value="LamG"/>
    <property type="match status" value="3"/>
</dbReference>
<feature type="disulfide bond" evidence="11">
    <location>
        <begin position="270"/>
        <end position="279"/>
    </location>
</feature>
<keyword evidence="10" id="KW-0325">Glycoprotein</keyword>
<feature type="disulfide bond" evidence="11">
    <location>
        <begin position="531"/>
        <end position="540"/>
    </location>
</feature>
<feature type="disulfide bond" evidence="11">
    <location>
        <begin position="79"/>
        <end position="88"/>
    </location>
</feature>
<evidence type="ECO:0000256" key="10">
    <source>
        <dbReference type="ARBA" id="ARBA00023180"/>
    </source>
</evidence>
<feature type="domain" description="EGF-like" evidence="14">
    <location>
        <begin position="91"/>
        <end position="128"/>
    </location>
</feature>
<evidence type="ECO:0000256" key="7">
    <source>
        <dbReference type="ARBA" id="ARBA00022989"/>
    </source>
</evidence>
<keyword evidence="6" id="KW-0524">Neurogenesis</keyword>
<dbReference type="GO" id="GO:0009952">
    <property type="term" value="P:anterior/posterior pattern specification"/>
    <property type="evidence" value="ECO:0007669"/>
    <property type="project" value="UniProtKB-ARBA"/>
</dbReference>
<protein>
    <submittedName>
        <fullName evidence="15">Protein crumbs homolog 2-like</fullName>
    </submittedName>
</protein>
<feature type="domain" description="EGF-like" evidence="14">
    <location>
        <begin position="1332"/>
        <end position="1368"/>
    </location>
</feature>
<feature type="disulfide bond" evidence="11">
    <location>
        <begin position="1241"/>
        <end position="1250"/>
    </location>
</feature>
<sequence length="1443" mass="158114">MCLSYYKVSCTTVEDRCASSPCQNSGICINTAEDYNCLCPIHPLIYVGKDCERLYDACAHANCSTCISTPGTAEFSCRCSEGSTGPDCSPEVNECESNPCTGVKSHCVDEVYGYSCYCPSGTGGDDCLTPVRDCSNDPCFNNATCRWAPSGYECHCAPGFQGSHCEQDIDECLSQPCQNGAICLDGIDVYQCFCVPGFQGYHCEIDINECASRPCENNGTCINGKDRYICDCLVGFTGVNCEVEIDECEAAPCQNGATCRDGVGLYECECLPGFDGIDCEVDVDECASDPCLNSGECVDMINSYECDCSGTGFIGEICEEDILECESDPCQHGSTCLEGVNHYTCLCWPGYEGVNCEVDVDECESEPCENGGECFQRSDPIHYAILPQLHLNFTYEHAAGFLCRCLPGFTGENCSVNIDECESTPCKNGGSCEDLINAYQCVCAPGFTGVVCERNIDECESDPCQNGATCEDGVNEYTCHCPAPLPDHLPWGGRRCHIALIGCVDHTCQNGATCSPSLDEERHDHRYTCRCPPGYYGDHCNTSTTFSFSSEEHVVLEVPDDRTEEEVPGVALRFRTTLPDGVLFFRGSSEHFLLLEMSGGDLHASAESGQMKLEVQMDGEFNDGMWHGVSVYVDEKLVLILKNKDEDKRRVEDGGRNHLLFFPPLGLQNVYLGGVPQEYLHQTKTGKGFIGCFEDLLMDSQPVLPQSLPSEQAQKIQLGCEKTDWCRPDSCSLQGRCVDLWTEFRCDCYRPFYGDTCDQEHTSWTFSHERNRSFAAFPVTQTHGGNFTLSLFLRSLKVDGLLFQLKRRNRPYFSVFLRRGAVHVAVYSSVRGSSAFVTNGEKVMITVEIKDGYLYYNQTELLFSPGNFTSFRVEAGDVAFLGGLPEVDGTAQWGGHFKGCLQDVRLDDVKFYINQSVQNPETPNYSSSISYNILENCVSDQMCKDNPCVNGGECQLVWNDFVCSCSLNYTGKTCDTRVWCVSDPCVMGSQCVDLPDGYECLANATFENNALRYAANGSLSASVLTVSVDLRTREDSGTLLRAASGLEFFCLGLLNSSLLVKIRSGDTVEVQAFSSDVEVSDGAWHRVEVRKNPRHAASRWHLTVDGRASGSSRVVLGNLDFFNVSTVWLAENFTGCLGEVRVGGVYLPLLDGLQVEEPRGPRFTRYGGVAEPQLGCLGASVCDSQPCLNDGECRDIFNHYSCHCVTGWGGDRCQDEVDECASGPCVHGICRDLLGGYQCECSSGYGGVHCDEDVDECQEQVCEHGGTCVNTVGGFDCTCSPHYRGPRCQWIYPPLRCEVDVQCTNGGVCMDGLWGANCTCKPGYIGDKCEVDVDECESSPCVNGGTCMDRQNHYLCDCLPGFSGDNCQAIRQPHRERIPWLVVAIPLMCLGAVLVVVGLVCMALTARKKRQSEGTYSPSQQEVAGARLEMGNVLKVPPEERLI</sequence>
<feature type="domain" description="Laminin G" evidence="13">
    <location>
        <begin position="764"/>
        <end position="937"/>
    </location>
</feature>
<feature type="domain" description="EGF-like" evidence="14">
    <location>
        <begin position="321"/>
        <end position="357"/>
    </location>
</feature>
<keyword evidence="5" id="KW-0677">Repeat</keyword>
<dbReference type="PROSITE" id="PS01187">
    <property type="entry name" value="EGF_CA"/>
    <property type="match status" value="6"/>
</dbReference>
<dbReference type="GO" id="GO:0005112">
    <property type="term" value="F:Notch binding"/>
    <property type="evidence" value="ECO:0007669"/>
    <property type="project" value="TreeGrafter"/>
</dbReference>
<feature type="disulfide bond" evidence="11">
    <location>
        <begin position="965"/>
        <end position="974"/>
    </location>
</feature>
<feature type="domain" description="EGF-like" evidence="14">
    <location>
        <begin position="168"/>
        <end position="204"/>
    </location>
</feature>
<dbReference type="GO" id="GO:0005886">
    <property type="term" value="C:plasma membrane"/>
    <property type="evidence" value="ECO:0007669"/>
    <property type="project" value="UniProtKB-ARBA"/>
</dbReference>
<dbReference type="InterPro" id="IPR018097">
    <property type="entry name" value="EGF_Ca-bd_CS"/>
</dbReference>
<feature type="domain" description="EGF-like" evidence="14">
    <location>
        <begin position="417"/>
        <end position="453"/>
    </location>
</feature>
<dbReference type="GO" id="GO:0045597">
    <property type="term" value="P:positive regulation of cell differentiation"/>
    <property type="evidence" value="ECO:0007669"/>
    <property type="project" value="UniProtKB-ARBA"/>
</dbReference>
<feature type="disulfide bond" evidence="11">
    <location>
        <begin position="1358"/>
        <end position="1367"/>
    </location>
</feature>
<dbReference type="FunFam" id="2.10.25.10:FF:000029">
    <property type="entry name" value="neurexin-1 isoform X1"/>
    <property type="match status" value="1"/>
</dbReference>
<feature type="domain" description="EGF-like" evidence="14">
    <location>
        <begin position="13"/>
        <end position="52"/>
    </location>
</feature>
<feature type="disulfide bond" evidence="11">
    <location>
        <begin position="156"/>
        <end position="165"/>
    </location>
</feature>
<dbReference type="InterPro" id="IPR001881">
    <property type="entry name" value="EGF-like_Ca-bd_dom"/>
</dbReference>
<dbReference type="FunFam" id="2.10.25.10:FF:000123">
    <property type="entry name" value="Crumbs homolog 1 (Drosophila)"/>
    <property type="match status" value="2"/>
</dbReference>
<dbReference type="InterPro" id="IPR001791">
    <property type="entry name" value="Laminin_G"/>
</dbReference>
<evidence type="ECO:0000256" key="8">
    <source>
        <dbReference type="ARBA" id="ARBA00023136"/>
    </source>
</evidence>
<feature type="domain" description="EGF-like" evidence="14">
    <location>
        <begin position="359"/>
        <end position="415"/>
    </location>
</feature>
<name>A0A8B9GNR5_ASTMX</name>
<dbReference type="Gene3D" id="2.10.25.10">
    <property type="entry name" value="Laminin"/>
    <property type="match status" value="19"/>
</dbReference>
<dbReference type="InterPro" id="IPR013320">
    <property type="entry name" value="ConA-like_dom_sf"/>
</dbReference>
<comment type="subcellular location">
    <subcellularLocation>
        <location evidence="1">Membrane</location>
        <topology evidence="1">Single-pass type I membrane protein</topology>
    </subcellularLocation>
</comment>
<feature type="disulfide bond" evidence="11">
    <location>
        <begin position="1279"/>
        <end position="1288"/>
    </location>
</feature>
<keyword evidence="9 11" id="KW-1015">Disulfide bond</keyword>
<feature type="domain" description="EGF-like" evidence="14">
    <location>
        <begin position="1253"/>
        <end position="1289"/>
    </location>
</feature>
<feature type="domain" description="EGF-like" evidence="14">
    <location>
        <begin position="939"/>
        <end position="975"/>
    </location>
</feature>
<dbReference type="SUPFAM" id="SSF57184">
    <property type="entry name" value="Growth factor receptor domain"/>
    <property type="match status" value="1"/>
</dbReference>
<dbReference type="FunFam" id="2.10.25.10:FF:000327">
    <property type="entry name" value="neurogenic locus notch homolog protein 4"/>
    <property type="match status" value="1"/>
</dbReference>
<evidence type="ECO:0000256" key="12">
    <source>
        <dbReference type="SAM" id="Phobius"/>
    </source>
</evidence>
<dbReference type="FunFam" id="2.10.25.10:FF:000012">
    <property type="entry name" value="Delta-like protein"/>
    <property type="match status" value="1"/>
</dbReference>
<feature type="disulfide bond" evidence="11">
    <location>
        <begin position="347"/>
        <end position="356"/>
    </location>
</feature>
<dbReference type="GO" id="GO:0007219">
    <property type="term" value="P:Notch signaling pathway"/>
    <property type="evidence" value="ECO:0007669"/>
    <property type="project" value="TreeGrafter"/>
</dbReference>
<accession>A0A8B9GNR5</accession>
<dbReference type="PANTHER" id="PTHR12916:SF4">
    <property type="entry name" value="UNINFLATABLE, ISOFORM C"/>
    <property type="match status" value="1"/>
</dbReference>
<feature type="domain" description="EGF-like" evidence="14">
    <location>
        <begin position="455"/>
        <end position="497"/>
    </location>
</feature>
<dbReference type="GO" id="GO:0050877">
    <property type="term" value="P:nervous system process"/>
    <property type="evidence" value="ECO:0007669"/>
    <property type="project" value="UniProtKB-ARBA"/>
</dbReference>
<feature type="disulfide bond" evidence="11">
    <location>
        <begin position="1220"/>
        <end position="1230"/>
    </location>
</feature>
<dbReference type="Pfam" id="PF07645">
    <property type="entry name" value="EGF_CA"/>
    <property type="match status" value="1"/>
</dbReference>
<evidence type="ECO:0000256" key="9">
    <source>
        <dbReference type="ARBA" id="ARBA00023157"/>
    </source>
</evidence>
<dbReference type="SMART" id="SM00181">
    <property type="entry name" value="EGF"/>
    <property type="match status" value="20"/>
</dbReference>
<feature type="domain" description="EGF-like" evidence="14">
    <location>
        <begin position="499"/>
        <end position="541"/>
    </location>
</feature>
<dbReference type="InterPro" id="IPR000152">
    <property type="entry name" value="EGF-type_Asp/Asn_hydroxyl_site"/>
</dbReference>
<evidence type="ECO:0000256" key="1">
    <source>
        <dbReference type="ARBA" id="ARBA00004479"/>
    </source>
</evidence>
<evidence type="ECO:0000256" key="6">
    <source>
        <dbReference type="ARBA" id="ARBA00022902"/>
    </source>
</evidence>
<dbReference type="FunFam" id="2.10.25.10:FF:000066">
    <property type="entry name" value="FAT atypical cadherin 4"/>
    <property type="match status" value="1"/>
</dbReference>
<evidence type="ECO:0000256" key="3">
    <source>
        <dbReference type="ARBA" id="ARBA00022692"/>
    </source>
</evidence>
<evidence type="ECO:0000256" key="5">
    <source>
        <dbReference type="ARBA" id="ARBA00022737"/>
    </source>
</evidence>
<feature type="disulfide bond" evidence="11">
    <location>
        <begin position="1320"/>
        <end position="1329"/>
    </location>
</feature>
<evidence type="ECO:0000256" key="11">
    <source>
        <dbReference type="PROSITE-ProRule" id="PRU00076"/>
    </source>
</evidence>
<dbReference type="GO" id="GO:0043226">
    <property type="term" value="C:organelle"/>
    <property type="evidence" value="ECO:0007669"/>
    <property type="project" value="UniProtKB-ARBA"/>
</dbReference>
<feature type="domain" description="EGF-like" evidence="14">
    <location>
        <begin position="1178"/>
        <end position="1214"/>
    </location>
</feature>
<dbReference type="FunFam" id="2.60.120.200:FF:000081">
    <property type="entry name" value="Crumbs 1, cell polarity complex component"/>
    <property type="match status" value="1"/>
</dbReference>
<evidence type="ECO:0000259" key="14">
    <source>
        <dbReference type="PROSITE" id="PS50026"/>
    </source>
</evidence>
<feature type="disulfide bond" evidence="11">
    <location>
        <begin position="232"/>
        <end position="241"/>
    </location>
</feature>
<feature type="domain" description="EGF-like" evidence="14">
    <location>
        <begin position="54"/>
        <end position="89"/>
    </location>
</feature>
<dbReference type="GO" id="GO:0007417">
    <property type="term" value="P:central nervous system development"/>
    <property type="evidence" value="ECO:0007669"/>
    <property type="project" value="UniProtKB-ARBA"/>
</dbReference>
<dbReference type="SMART" id="SM00179">
    <property type="entry name" value="EGF_CA"/>
    <property type="match status" value="18"/>
</dbReference>
<keyword evidence="8 12" id="KW-0472">Membrane</keyword>
<evidence type="ECO:0000256" key="2">
    <source>
        <dbReference type="ARBA" id="ARBA00022536"/>
    </source>
</evidence>
<keyword evidence="7 12" id="KW-1133">Transmembrane helix</keyword>
<dbReference type="GO" id="GO:0048646">
    <property type="term" value="P:anatomical structure formation involved in morphogenesis"/>
    <property type="evidence" value="ECO:0007669"/>
    <property type="project" value="UniProtKB-ARBA"/>
</dbReference>
<dbReference type="InterPro" id="IPR049883">
    <property type="entry name" value="NOTCH1_EGF-like"/>
</dbReference>
<dbReference type="SUPFAM" id="SSF57196">
    <property type="entry name" value="EGF/Laminin"/>
    <property type="match status" value="14"/>
</dbReference>
<dbReference type="PROSITE" id="PS00022">
    <property type="entry name" value="EGF_1"/>
    <property type="match status" value="17"/>
</dbReference>
<dbReference type="GO" id="GO:0060218">
    <property type="term" value="P:hematopoietic stem cell differentiation"/>
    <property type="evidence" value="ECO:0007669"/>
    <property type="project" value="UniProtKB-ARBA"/>
</dbReference>
<dbReference type="Pfam" id="PF02210">
    <property type="entry name" value="Laminin_G_2"/>
    <property type="match status" value="3"/>
</dbReference>
<feature type="disulfide bond" evidence="11">
    <location>
        <begin position="748"/>
        <end position="757"/>
    </location>
</feature>
<feature type="domain" description="Laminin G" evidence="13">
    <location>
        <begin position="545"/>
        <end position="720"/>
    </location>
</feature>
<dbReference type="GO" id="GO:0019904">
    <property type="term" value="F:protein domain specific binding"/>
    <property type="evidence" value="ECO:0007669"/>
    <property type="project" value="UniProtKB-ARBA"/>
</dbReference>
<dbReference type="FunFam" id="2.10.25.10:FF:000472">
    <property type="entry name" value="Uncharacterized protein, isoform A"/>
    <property type="match status" value="1"/>
</dbReference>
<dbReference type="Pfam" id="PF00008">
    <property type="entry name" value="EGF"/>
    <property type="match status" value="14"/>
</dbReference>
<feature type="domain" description="EGF-like" evidence="14">
    <location>
        <begin position="206"/>
        <end position="242"/>
    </location>
</feature>
<dbReference type="FunFam" id="2.10.25.10:FF:000279">
    <property type="entry name" value="Neurogenic locus notch 1"/>
    <property type="match status" value="1"/>
</dbReference>
<dbReference type="Ensembl" id="ENSAMXT00005000671.1">
    <property type="protein sequence ID" value="ENSAMXP00005000597.1"/>
    <property type="gene ID" value="ENSAMXG00005000333.1"/>
</dbReference>
<dbReference type="InterPro" id="IPR009030">
    <property type="entry name" value="Growth_fac_rcpt_cys_sf"/>
</dbReference>
<proteinExistence type="predicted"/>
<keyword evidence="4" id="KW-0732">Signal</keyword>
<dbReference type="PROSITE" id="PS00010">
    <property type="entry name" value="ASX_HYDROXYL"/>
    <property type="match status" value="13"/>
</dbReference>
<dbReference type="FunFam" id="2.10.25.10:FF:000143">
    <property type="entry name" value="Protein crumbs 1"/>
    <property type="match status" value="2"/>
</dbReference>
<reference evidence="15" key="1">
    <citation type="submission" date="2025-08" db="UniProtKB">
        <authorList>
            <consortium name="Ensembl"/>
        </authorList>
    </citation>
    <scope>IDENTIFICATION</scope>
</reference>
<feature type="disulfide bond" evidence="11">
    <location>
        <begin position="405"/>
        <end position="414"/>
    </location>
</feature>
<dbReference type="PRINTS" id="PR00010">
    <property type="entry name" value="EGFBLOOD"/>
</dbReference>
<feature type="domain" description="EGF-like" evidence="14">
    <location>
        <begin position="244"/>
        <end position="280"/>
    </location>
</feature>